<gene>
    <name evidence="2" type="ORF">DEO72_LG7g1565</name>
</gene>
<sequence length="174" mass="19974">MSALQKHTHSFQELNREKESWNIVARVVRLWFVEDYTKGKSPFSIEIVLQDKKDSTECPSQPLTQLCQSSKVSLEEDFIKLHLRSSIEGLKDFKQESTFVVKTTIKHVLDHDDWWYTTCICNKAVYPDSKIDVIPPSIHDPSSPTSSGSPLRGPTTRSMMRKIQMGIPLNDHQD</sequence>
<reference evidence="2 3" key="1">
    <citation type="submission" date="2019-04" db="EMBL/GenBank/DDBJ databases">
        <title>An improved genome assembly and genetic linkage map for asparagus bean, Vigna unguiculata ssp. sesquipedialis.</title>
        <authorList>
            <person name="Xia Q."/>
            <person name="Zhang R."/>
            <person name="Dong Y."/>
        </authorList>
    </citation>
    <scope>NUCLEOTIDE SEQUENCE [LARGE SCALE GENOMIC DNA]</scope>
    <source>
        <tissue evidence="2">Leaf</tissue>
    </source>
</reference>
<evidence type="ECO:0000256" key="1">
    <source>
        <dbReference type="SAM" id="MobiDB-lite"/>
    </source>
</evidence>
<name>A0A4D6MFY1_VIGUN</name>
<proteinExistence type="predicted"/>
<evidence type="ECO:0000313" key="3">
    <source>
        <dbReference type="Proteomes" id="UP000501690"/>
    </source>
</evidence>
<dbReference type="AlphaFoldDB" id="A0A4D6MFY1"/>
<dbReference type="InterPro" id="IPR012340">
    <property type="entry name" value="NA-bd_OB-fold"/>
</dbReference>
<protein>
    <submittedName>
        <fullName evidence="2">Uncharacterized protein</fullName>
    </submittedName>
</protein>
<accession>A0A4D6MFY1</accession>
<evidence type="ECO:0000313" key="2">
    <source>
        <dbReference type="EMBL" id="QCE00276.1"/>
    </source>
</evidence>
<organism evidence="2 3">
    <name type="scientific">Vigna unguiculata</name>
    <name type="common">Cowpea</name>
    <dbReference type="NCBI Taxonomy" id="3917"/>
    <lineage>
        <taxon>Eukaryota</taxon>
        <taxon>Viridiplantae</taxon>
        <taxon>Streptophyta</taxon>
        <taxon>Embryophyta</taxon>
        <taxon>Tracheophyta</taxon>
        <taxon>Spermatophyta</taxon>
        <taxon>Magnoliopsida</taxon>
        <taxon>eudicotyledons</taxon>
        <taxon>Gunneridae</taxon>
        <taxon>Pentapetalae</taxon>
        <taxon>rosids</taxon>
        <taxon>fabids</taxon>
        <taxon>Fabales</taxon>
        <taxon>Fabaceae</taxon>
        <taxon>Papilionoideae</taxon>
        <taxon>50 kb inversion clade</taxon>
        <taxon>NPAAA clade</taxon>
        <taxon>indigoferoid/millettioid clade</taxon>
        <taxon>Phaseoleae</taxon>
        <taxon>Vigna</taxon>
    </lineage>
</organism>
<feature type="compositionally biased region" description="Polar residues" evidence="1">
    <location>
        <begin position="140"/>
        <end position="149"/>
    </location>
</feature>
<dbReference type="Proteomes" id="UP000501690">
    <property type="component" value="Linkage Group LG7"/>
</dbReference>
<dbReference type="EMBL" id="CP039351">
    <property type="protein sequence ID" value="QCE00276.1"/>
    <property type="molecule type" value="Genomic_DNA"/>
</dbReference>
<feature type="region of interest" description="Disordered" evidence="1">
    <location>
        <begin position="135"/>
        <end position="156"/>
    </location>
</feature>
<dbReference type="Gene3D" id="2.40.50.140">
    <property type="entry name" value="Nucleic acid-binding proteins"/>
    <property type="match status" value="1"/>
</dbReference>
<keyword evidence="3" id="KW-1185">Reference proteome</keyword>